<evidence type="ECO:0000313" key="2">
    <source>
        <dbReference type="Proteomes" id="UP001054837"/>
    </source>
</evidence>
<organism evidence="1 2">
    <name type="scientific">Caerostris darwini</name>
    <dbReference type="NCBI Taxonomy" id="1538125"/>
    <lineage>
        <taxon>Eukaryota</taxon>
        <taxon>Metazoa</taxon>
        <taxon>Ecdysozoa</taxon>
        <taxon>Arthropoda</taxon>
        <taxon>Chelicerata</taxon>
        <taxon>Arachnida</taxon>
        <taxon>Araneae</taxon>
        <taxon>Araneomorphae</taxon>
        <taxon>Entelegynae</taxon>
        <taxon>Araneoidea</taxon>
        <taxon>Araneidae</taxon>
        <taxon>Caerostris</taxon>
    </lineage>
</organism>
<sequence length="101" mass="11669">MICFLETACILRKHHVSFDGCSTEMDAFTEASAMQWVILSAPTLIMGLQSSTGKTQLVFRRTSLHKHVRKTQFYLKPFFGRKLQYVLCVFILEHDKTCFGF</sequence>
<dbReference type="EMBL" id="BPLQ01000330">
    <property type="protein sequence ID" value="GIX70064.1"/>
    <property type="molecule type" value="Genomic_DNA"/>
</dbReference>
<dbReference type="AlphaFoldDB" id="A0AAV4MGY2"/>
<evidence type="ECO:0000313" key="1">
    <source>
        <dbReference type="EMBL" id="GIX70064.1"/>
    </source>
</evidence>
<reference evidence="1 2" key="1">
    <citation type="submission" date="2021-06" db="EMBL/GenBank/DDBJ databases">
        <title>Caerostris darwini draft genome.</title>
        <authorList>
            <person name="Kono N."/>
            <person name="Arakawa K."/>
        </authorList>
    </citation>
    <scope>NUCLEOTIDE SEQUENCE [LARGE SCALE GENOMIC DNA]</scope>
</reference>
<dbReference type="Proteomes" id="UP001054837">
    <property type="component" value="Unassembled WGS sequence"/>
</dbReference>
<protein>
    <submittedName>
        <fullName evidence="1">Uncharacterized protein</fullName>
    </submittedName>
</protein>
<gene>
    <name evidence="1" type="ORF">CDAR_102061</name>
</gene>
<keyword evidence="2" id="KW-1185">Reference proteome</keyword>
<name>A0AAV4MGY2_9ARAC</name>
<proteinExistence type="predicted"/>
<accession>A0AAV4MGY2</accession>
<comment type="caution">
    <text evidence="1">The sequence shown here is derived from an EMBL/GenBank/DDBJ whole genome shotgun (WGS) entry which is preliminary data.</text>
</comment>